<feature type="region of interest" description="Disordered" evidence="1">
    <location>
        <begin position="48"/>
        <end position="88"/>
    </location>
</feature>
<protein>
    <recommendedName>
        <fullName evidence="4">Transmembrane protein 209</fullName>
    </recommendedName>
</protein>
<dbReference type="EMBL" id="JANBPY010000802">
    <property type="protein sequence ID" value="KAJ1963611.1"/>
    <property type="molecule type" value="Genomic_DNA"/>
</dbReference>
<feature type="compositionally biased region" description="Polar residues" evidence="1">
    <location>
        <begin position="304"/>
        <end position="323"/>
    </location>
</feature>
<evidence type="ECO:0000313" key="2">
    <source>
        <dbReference type="EMBL" id="KAJ1963611.1"/>
    </source>
</evidence>
<keyword evidence="3" id="KW-1185">Reference proteome</keyword>
<comment type="caution">
    <text evidence="2">The sequence shown here is derived from an EMBL/GenBank/DDBJ whole genome shotgun (WGS) entry which is preliminary data.</text>
</comment>
<feature type="compositionally biased region" description="Polar residues" evidence="1">
    <location>
        <begin position="1"/>
        <end position="10"/>
    </location>
</feature>
<name>A0A9W8AUA1_9FUNG</name>
<evidence type="ECO:0000256" key="1">
    <source>
        <dbReference type="SAM" id="MobiDB-lite"/>
    </source>
</evidence>
<dbReference type="InterPro" id="IPR019176">
    <property type="entry name" value="Cytochrome_B561-rel"/>
</dbReference>
<dbReference type="OrthoDB" id="509821at2759"/>
<sequence length="705" mass="77049">MAGVGSSQSPGAMATPTPLPSLQATLAAKQNSPMSDYKVRLARFTPASATSGGTTVTPSTTVDQPRSEGNVDLAFSTPREGSAPTGAISPSPGRALGQWEHPELARLVHTRQVQGITSTTIRRFQWNMALLVGLCVIGRTSYYGHVYHFLVHLVGFPPSWIRTVEWLCVLPLLYNIAESVWKFVKPRPSYQNFALSKEQRKLAGIDTQVSSQGATPVSPPQYSRRLFQDQLPTVSSPTTSQQRKEPAVQTPCKTPTTTSTPQPSRVLSPLNTQSPTVASSLRYRPINSWRELDSMLGPDPSAPSGDNQGVSSELSSKGYTPRTTPAGPSMVEPGSPPHLAPLGLYQTATPNSPPHFKDSRKKGKHTGDQGTWLDQYTFCDESQLFYKELQLSPSDVDQLTENMRRWLSAQLLGPLIHTIDLVDEQFNQHGLGKLTCAKFNSLDTTVNPLTVATAMSRPPMSTVAPTPGFVSGGLGNRPTLSTGLGNWGTTNRTNTTSTVPPPLNTPQNLTELSTFYPNDPLVKIRLKLEPYLAIPGGVSRAYIIHRIRTLARGAILAEYQWDQGGPNPSNNKPWNNNLPTDSQLMFHIFCAYMDLITPGVALEVNQGRPFSFKFVVPTEGQPDSGMPFQIKQVEKKPPYFVVLYNSVCYEMVNKRDNLFHTLIAFLLLARQVNSGYLGLLNVNGNGFGMDILLAGTNLEKSSDGF</sequence>
<feature type="region of interest" description="Disordered" evidence="1">
    <location>
        <begin position="1"/>
        <end position="32"/>
    </location>
</feature>
<dbReference type="GO" id="GO:0016020">
    <property type="term" value="C:membrane"/>
    <property type="evidence" value="ECO:0007669"/>
    <property type="project" value="TreeGrafter"/>
</dbReference>
<feature type="compositionally biased region" description="Low complexity" evidence="1">
    <location>
        <begin position="249"/>
        <end position="264"/>
    </location>
</feature>
<dbReference type="PANTHER" id="PTHR21780:SF0">
    <property type="entry name" value="TRANSMEMBRANE PROTEIN 209"/>
    <property type="match status" value="1"/>
</dbReference>
<evidence type="ECO:0000313" key="3">
    <source>
        <dbReference type="Proteomes" id="UP001150925"/>
    </source>
</evidence>
<dbReference type="PANTHER" id="PTHR21780">
    <property type="entry name" value="TRANSMEMBRANE PROTEIN 209"/>
    <property type="match status" value="1"/>
</dbReference>
<reference evidence="2" key="1">
    <citation type="submission" date="2022-07" db="EMBL/GenBank/DDBJ databases">
        <title>Phylogenomic reconstructions and comparative analyses of Kickxellomycotina fungi.</title>
        <authorList>
            <person name="Reynolds N.K."/>
            <person name="Stajich J.E."/>
            <person name="Barry K."/>
            <person name="Grigoriev I.V."/>
            <person name="Crous P."/>
            <person name="Smith M.E."/>
        </authorList>
    </citation>
    <scope>NUCLEOTIDE SEQUENCE</scope>
    <source>
        <strain evidence="2">RSA 1196</strain>
    </source>
</reference>
<gene>
    <name evidence="2" type="ORF">IWQ62_003160</name>
</gene>
<feature type="region of interest" description="Disordered" evidence="1">
    <location>
        <begin position="292"/>
        <end position="367"/>
    </location>
</feature>
<dbReference type="Proteomes" id="UP001150925">
    <property type="component" value="Unassembled WGS sequence"/>
</dbReference>
<dbReference type="Pfam" id="PF09786">
    <property type="entry name" value="CytochromB561_N"/>
    <property type="match status" value="1"/>
</dbReference>
<dbReference type="AlphaFoldDB" id="A0A9W8AUA1"/>
<feature type="compositionally biased region" description="Low complexity" evidence="1">
    <location>
        <begin position="482"/>
        <end position="498"/>
    </location>
</feature>
<feature type="region of interest" description="Disordered" evidence="1">
    <location>
        <begin position="482"/>
        <end position="503"/>
    </location>
</feature>
<proteinExistence type="predicted"/>
<feature type="compositionally biased region" description="Polar residues" evidence="1">
    <location>
        <begin position="231"/>
        <end position="241"/>
    </location>
</feature>
<feature type="compositionally biased region" description="Polar residues" evidence="1">
    <location>
        <begin position="269"/>
        <end position="279"/>
    </location>
</feature>
<feature type="region of interest" description="Disordered" evidence="1">
    <location>
        <begin position="231"/>
        <end position="279"/>
    </location>
</feature>
<accession>A0A9W8AUA1</accession>
<evidence type="ECO:0008006" key="4">
    <source>
        <dbReference type="Google" id="ProtNLM"/>
    </source>
</evidence>
<feature type="compositionally biased region" description="Polar residues" evidence="1">
    <location>
        <begin position="20"/>
        <end position="32"/>
    </location>
</feature>
<feature type="compositionally biased region" description="Low complexity" evidence="1">
    <location>
        <begin position="48"/>
        <end position="62"/>
    </location>
</feature>
<organism evidence="2 3">
    <name type="scientific">Dispira parvispora</name>
    <dbReference type="NCBI Taxonomy" id="1520584"/>
    <lineage>
        <taxon>Eukaryota</taxon>
        <taxon>Fungi</taxon>
        <taxon>Fungi incertae sedis</taxon>
        <taxon>Zoopagomycota</taxon>
        <taxon>Kickxellomycotina</taxon>
        <taxon>Dimargaritomycetes</taxon>
        <taxon>Dimargaritales</taxon>
        <taxon>Dimargaritaceae</taxon>
        <taxon>Dispira</taxon>
    </lineage>
</organism>